<dbReference type="Proteomes" id="UP001211006">
    <property type="component" value="Unassembled WGS sequence"/>
</dbReference>
<name>A0A173YZ18_FLAPL</name>
<reference evidence="2" key="3">
    <citation type="submission" date="2023-01" db="EMBL/GenBank/DDBJ databases">
        <title>Human gut microbiome strain richness.</title>
        <authorList>
            <person name="Chen-Liaw A."/>
        </authorList>
    </citation>
    <scope>NUCLEOTIDE SEQUENCE</scope>
    <source>
        <strain evidence="3">1001287st1_F4_1001285I_161205</strain>
        <strain evidence="2">2225st1_A6_2225SCRN_200828</strain>
    </source>
</reference>
<organism evidence="1 5">
    <name type="scientific">Flavonifractor plautii</name>
    <name type="common">Fusobacterium plautii</name>
    <dbReference type="NCBI Taxonomy" id="292800"/>
    <lineage>
        <taxon>Bacteria</taxon>
        <taxon>Bacillati</taxon>
        <taxon>Bacillota</taxon>
        <taxon>Clostridia</taxon>
        <taxon>Eubacteriales</taxon>
        <taxon>Oscillospiraceae</taxon>
        <taxon>Flavonifractor</taxon>
    </lineage>
</organism>
<protein>
    <recommendedName>
        <fullName evidence="7">YubB ferredoxin-like domain-containing protein</fullName>
    </recommendedName>
</protein>
<dbReference type="EMBL" id="JAQLWO010000002">
    <property type="protein sequence ID" value="MDB7904964.1"/>
    <property type="molecule type" value="Genomic_DNA"/>
</dbReference>
<dbReference type="Proteomes" id="UP000429811">
    <property type="component" value="Unassembled WGS sequence"/>
</dbReference>
<dbReference type="RefSeq" id="WP_009259424.1">
    <property type="nucleotide sequence ID" value="NZ_BAABZG010000001.1"/>
</dbReference>
<dbReference type="Proteomes" id="UP001211173">
    <property type="component" value="Unassembled WGS sequence"/>
</dbReference>
<sequence>MPEPLSNQSGAEQELPQYIECLLSVSGDAAFLNTFDKAFRSGCGPQWADRPPNTKPRYSFHALFPVPEEIQRRGFLKAGRLWCAGYWEAGGDLCEMQVKRVLGERRYRFFVWDTLPKNMFRVVSRHYPTLKFCLTALIKDDNSVLWDNELTLREYMIANGQYMGSYRRNETDAFAQIREGMGFQP</sequence>
<evidence type="ECO:0000313" key="4">
    <source>
        <dbReference type="EMBL" id="MSB49622.1"/>
    </source>
</evidence>
<proteinExistence type="predicted"/>
<reference evidence="4 6" key="2">
    <citation type="journal article" date="2019" name="Nat. Med.">
        <title>A library of human gut bacterial isolates paired with longitudinal multiomics data enables mechanistic microbiome research.</title>
        <authorList>
            <person name="Poyet M."/>
            <person name="Groussin M."/>
            <person name="Gibbons S.M."/>
            <person name="Avila-Pacheco J."/>
            <person name="Jiang X."/>
            <person name="Kearney S.M."/>
            <person name="Perrotta A.R."/>
            <person name="Berdy B."/>
            <person name="Zhao S."/>
            <person name="Lieberman T.D."/>
            <person name="Swanson P.K."/>
            <person name="Smith M."/>
            <person name="Roesemann S."/>
            <person name="Alexander J.E."/>
            <person name="Rich S.A."/>
            <person name="Livny J."/>
            <person name="Vlamakis H."/>
            <person name="Clish C."/>
            <person name="Bullock K."/>
            <person name="Deik A."/>
            <person name="Scott J."/>
            <person name="Pierce K.A."/>
            <person name="Xavier R.J."/>
            <person name="Alm E.J."/>
        </authorList>
    </citation>
    <scope>NUCLEOTIDE SEQUENCE [LARGE SCALE GENOMIC DNA]</scope>
    <source>
        <strain evidence="4 6">BIOML-A5</strain>
    </source>
</reference>
<gene>
    <name evidence="1" type="ORF">ERS852411_00331</name>
    <name evidence="4" type="ORF">GKE90_13110</name>
    <name evidence="2" type="ORF">PND83_03145</name>
    <name evidence="3" type="ORF">PNE06_10750</name>
</gene>
<evidence type="ECO:0008006" key="7">
    <source>
        <dbReference type="Google" id="ProtNLM"/>
    </source>
</evidence>
<dbReference type="GeneID" id="89522089"/>
<accession>A0A173YZ18</accession>
<reference evidence="1 5" key="1">
    <citation type="submission" date="2015-09" db="EMBL/GenBank/DDBJ databases">
        <authorList>
            <consortium name="Pathogen Informatics"/>
        </authorList>
    </citation>
    <scope>NUCLEOTIDE SEQUENCE [LARGE SCALE GENOMIC DNA]</scope>
    <source>
        <strain evidence="1 5">2789STDY5608854</strain>
    </source>
</reference>
<evidence type="ECO:0000313" key="2">
    <source>
        <dbReference type="EMBL" id="MDB7904964.1"/>
    </source>
</evidence>
<evidence type="ECO:0000313" key="1">
    <source>
        <dbReference type="EMBL" id="CUN69441.1"/>
    </source>
</evidence>
<dbReference type="AlphaFoldDB" id="A0A173YZ18"/>
<evidence type="ECO:0000313" key="3">
    <source>
        <dbReference type="EMBL" id="MDB7933551.1"/>
    </source>
</evidence>
<evidence type="ECO:0000313" key="6">
    <source>
        <dbReference type="Proteomes" id="UP000429811"/>
    </source>
</evidence>
<dbReference type="EMBL" id="WKPO01000018">
    <property type="protein sequence ID" value="MSB49622.1"/>
    <property type="molecule type" value="Genomic_DNA"/>
</dbReference>
<dbReference type="EMBL" id="JAQLWV010000014">
    <property type="protein sequence ID" value="MDB7933551.1"/>
    <property type="molecule type" value="Genomic_DNA"/>
</dbReference>
<dbReference type="Proteomes" id="UP000095746">
    <property type="component" value="Unassembled WGS sequence"/>
</dbReference>
<evidence type="ECO:0000313" key="5">
    <source>
        <dbReference type="Proteomes" id="UP000095746"/>
    </source>
</evidence>
<dbReference type="EMBL" id="CYZT01000010">
    <property type="protein sequence ID" value="CUN69441.1"/>
    <property type="molecule type" value="Genomic_DNA"/>
</dbReference>